<keyword evidence="4 8" id="KW-0812">Transmembrane</keyword>
<feature type="transmembrane region" description="Helical" evidence="10">
    <location>
        <begin position="57"/>
        <end position="82"/>
    </location>
</feature>
<dbReference type="Gene3D" id="1.20.1070.10">
    <property type="entry name" value="Rhodopsin 7-helix transmembrane proteins"/>
    <property type="match status" value="1"/>
</dbReference>
<keyword evidence="8" id="KW-0807">Transducer</keyword>
<dbReference type="PRINTS" id="PR00751">
    <property type="entry name" value="THYROLIBRINR"/>
</dbReference>
<dbReference type="GO" id="GO:0004997">
    <property type="term" value="F:thyrotropin-releasing hormone receptor activity"/>
    <property type="evidence" value="ECO:0007669"/>
    <property type="project" value="InterPro"/>
</dbReference>
<proteinExistence type="inferred from homology"/>
<dbReference type="PRINTS" id="PR00237">
    <property type="entry name" value="GPCRRHODOPSN"/>
</dbReference>
<feature type="region of interest" description="Disordered" evidence="9">
    <location>
        <begin position="396"/>
        <end position="427"/>
    </location>
</feature>
<evidence type="ECO:0000313" key="13">
    <source>
        <dbReference type="RefSeq" id="XP_032827197.1"/>
    </source>
</evidence>
<dbReference type="InterPro" id="IPR002120">
    <property type="entry name" value="TRH_rcpt_1"/>
</dbReference>
<name>A0AAJ7XAN2_PETMA</name>
<protein>
    <recommendedName>
        <fullName evidence="3">Thyrotropin-releasing hormone receptor</fullName>
    </recommendedName>
    <alternativeName>
        <fullName evidence="7">Thyroliberin receptor</fullName>
    </alternativeName>
</protein>
<evidence type="ECO:0000256" key="8">
    <source>
        <dbReference type="RuleBase" id="RU000688"/>
    </source>
</evidence>
<comment type="similarity">
    <text evidence="8">Belongs to the G-protein coupled receptor 1 family.</text>
</comment>
<keyword evidence="12" id="KW-1185">Reference proteome</keyword>
<dbReference type="PRINTS" id="PR01846">
    <property type="entry name" value="TRHRFAMILY"/>
</dbReference>
<gene>
    <name evidence="13" type="primary">TRHR</name>
</gene>
<keyword evidence="8 13" id="KW-0675">Receptor</keyword>
<dbReference type="Pfam" id="PF00001">
    <property type="entry name" value="7tm_1"/>
    <property type="match status" value="1"/>
</dbReference>
<dbReference type="InterPro" id="IPR017452">
    <property type="entry name" value="GPCR_Rhodpsn_7TM"/>
</dbReference>
<evidence type="ECO:0000256" key="5">
    <source>
        <dbReference type="ARBA" id="ARBA00022989"/>
    </source>
</evidence>
<comment type="function">
    <text evidence="1">Receptor for thyrotropin-releasing hormone (TRH). Upon ligand binding, this G-protein-coupled receptor triggers activation of the phosphatidylinositol (IP3)-calcium-protein kinase C (PKC) pathway.</text>
</comment>
<feature type="transmembrane region" description="Helical" evidence="10">
    <location>
        <begin position="94"/>
        <end position="114"/>
    </location>
</feature>
<feature type="transmembrane region" description="Helical" evidence="10">
    <location>
        <begin position="339"/>
        <end position="362"/>
    </location>
</feature>
<dbReference type="Proteomes" id="UP001318040">
    <property type="component" value="Chromosome 45"/>
</dbReference>
<evidence type="ECO:0000256" key="1">
    <source>
        <dbReference type="ARBA" id="ARBA00004100"/>
    </source>
</evidence>
<evidence type="ECO:0000256" key="10">
    <source>
        <dbReference type="SAM" id="Phobius"/>
    </source>
</evidence>
<feature type="transmembrane region" description="Helical" evidence="10">
    <location>
        <begin position="220"/>
        <end position="243"/>
    </location>
</feature>
<dbReference type="PROSITE" id="PS00237">
    <property type="entry name" value="G_PROTEIN_RECEP_F1_1"/>
    <property type="match status" value="1"/>
</dbReference>
<feature type="domain" description="G-protein coupled receptors family 1 profile" evidence="11">
    <location>
        <begin position="73"/>
        <end position="359"/>
    </location>
</feature>
<dbReference type="PROSITE" id="PS50262">
    <property type="entry name" value="G_PROTEIN_RECEP_F1_2"/>
    <property type="match status" value="1"/>
</dbReference>
<dbReference type="RefSeq" id="XP_032827197.1">
    <property type="nucleotide sequence ID" value="XM_032971306.1"/>
</dbReference>
<evidence type="ECO:0000256" key="4">
    <source>
        <dbReference type="ARBA" id="ARBA00022692"/>
    </source>
</evidence>
<evidence type="ECO:0000256" key="6">
    <source>
        <dbReference type="ARBA" id="ARBA00023136"/>
    </source>
</evidence>
<dbReference type="PANTHER" id="PTHR46061:SF5">
    <property type="entry name" value="THYROTROPIN-RELEASING HORMONE RECEPTOR"/>
    <property type="match status" value="1"/>
</dbReference>
<keyword evidence="6 10" id="KW-0472">Membrane</keyword>
<evidence type="ECO:0000256" key="2">
    <source>
        <dbReference type="ARBA" id="ARBA00004370"/>
    </source>
</evidence>
<evidence type="ECO:0000259" key="11">
    <source>
        <dbReference type="PROSITE" id="PS50262"/>
    </source>
</evidence>
<keyword evidence="5 10" id="KW-1133">Transmembrane helix</keyword>
<dbReference type="InterPro" id="IPR000276">
    <property type="entry name" value="GPCR_Rhodpsn"/>
</dbReference>
<dbReference type="AlphaFoldDB" id="A0AAJ7XAN2"/>
<dbReference type="KEGG" id="pmrn:116952182"/>
<accession>A0AAJ7XAN2</accession>
<dbReference type="SUPFAM" id="SSF81321">
    <property type="entry name" value="Family A G protein-coupled receptor-like"/>
    <property type="match status" value="1"/>
</dbReference>
<keyword evidence="8" id="KW-0297">G-protein coupled receptor</keyword>
<dbReference type="GO" id="GO:0016020">
    <property type="term" value="C:membrane"/>
    <property type="evidence" value="ECO:0007669"/>
    <property type="project" value="UniProtKB-SubCell"/>
</dbReference>
<feature type="transmembrane region" description="Helical" evidence="10">
    <location>
        <begin position="134"/>
        <end position="156"/>
    </location>
</feature>
<organism evidence="12 13">
    <name type="scientific">Petromyzon marinus</name>
    <name type="common">Sea lamprey</name>
    <dbReference type="NCBI Taxonomy" id="7757"/>
    <lineage>
        <taxon>Eukaryota</taxon>
        <taxon>Metazoa</taxon>
        <taxon>Chordata</taxon>
        <taxon>Craniata</taxon>
        <taxon>Vertebrata</taxon>
        <taxon>Cyclostomata</taxon>
        <taxon>Hyperoartia</taxon>
        <taxon>Petromyzontiformes</taxon>
        <taxon>Petromyzontidae</taxon>
        <taxon>Petromyzon</taxon>
    </lineage>
</organism>
<feature type="transmembrane region" description="Helical" evidence="10">
    <location>
        <begin position="302"/>
        <end position="319"/>
    </location>
</feature>
<evidence type="ECO:0000256" key="7">
    <source>
        <dbReference type="ARBA" id="ARBA00032251"/>
    </source>
</evidence>
<dbReference type="PANTHER" id="PTHR46061">
    <property type="entry name" value="THYROTROPIN-RELEASING HORMONE RECEPTOR"/>
    <property type="match status" value="1"/>
</dbReference>
<dbReference type="CTD" id="7201"/>
<comment type="subcellular location">
    <subcellularLocation>
        <location evidence="2">Membrane</location>
    </subcellularLocation>
</comment>
<dbReference type="GO" id="GO:0007200">
    <property type="term" value="P:phospholipase C-activating G protein-coupled receptor signaling pathway"/>
    <property type="evidence" value="ECO:0007669"/>
    <property type="project" value="TreeGrafter"/>
</dbReference>
<evidence type="ECO:0000256" key="9">
    <source>
        <dbReference type="SAM" id="MobiDB-lite"/>
    </source>
</evidence>
<evidence type="ECO:0000313" key="12">
    <source>
        <dbReference type="Proteomes" id="UP001318040"/>
    </source>
</evidence>
<dbReference type="SMART" id="SM01381">
    <property type="entry name" value="7TM_GPCR_Srsx"/>
    <property type="match status" value="1"/>
</dbReference>
<feature type="transmembrane region" description="Helical" evidence="10">
    <location>
        <begin position="176"/>
        <end position="194"/>
    </location>
</feature>
<evidence type="ECO:0000256" key="3">
    <source>
        <dbReference type="ARBA" id="ARBA00018873"/>
    </source>
</evidence>
<reference evidence="13" key="1">
    <citation type="submission" date="2025-08" db="UniProtKB">
        <authorList>
            <consortium name="RefSeq"/>
        </authorList>
    </citation>
    <scope>IDENTIFICATION</scope>
    <source>
        <tissue evidence="13">Sperm</tissue>
    </source>
</reference>
<dbReference type="CDD" id="cd14995">
    <property type="entry name" value="7tmA_TRH-R"/>
    <property type="match status" value="1"/>
</dbReference>
<sequence length="461" mass="49368">MGRVVEWSAQPPTLNDTSGHHLQMLLQQQHHLANASSNGTGGGGGAQLQRLSLEFQVVSALLVLLVCAAGIVGNAMVVLVVLTTREMRTPTNCYLVSLAVADLTVLVSAGLPNVAESLAGTYVFGRAGCLFITYLQYLGINASSCSITAFTAERYIAICHPIRAQFLCTASRARKIIALVWAFTALYCLVWFFLVDLQREEATDGLYCGYRVSRRLYLPIYLLDFAIFFALPLALATALYALIGRVLFMSPMPSKGPGAAAQRWGPEDAAAGGGGGGGGEGGQAGRLLCSRRSKSALASRKQVVKMLAVVVALFALLWTPYRTLVLVNSFLSPPYADSWFVLCCRLCVYLNSACNPVVYSLMSQKFRAAFRKLCACPWRRVCPPCTPDGAPWARGAASAAGGRGGQRVRGRDEEEEVRGRGNRAPRGVSACTAHGNGIGVTCVTFSERDTGDVEVTTFSIA</sequence>